<evidence type="ECO:0000259" key="6">
    <source>
        <dbReference type="PROSITE" id="PS50111"/>
    </source>
</evidence>
<dbReference type="SMART" id="SM00283">
    <property type="entry name" value="MA"/>
    <property type="match status" value="1"/>
</dbReference>
<comment type="caution">
    <text evidence="8">The sequence shown here is derived from an EMBL/GenBank/DDBJ whole genome shotgun (WGS) entry which is preliminary data.</text>
</comment>
<reference evidence="8 9" key="1">
    <citation type="submission" date="2020-11" db="EMBL/GenBank/DDBJ databases">
        <authorList>
            <person name="Peeters C."/>
        </authorList>
    </citation>
    <scope>NUCLEOTIDE SEQUENCE [LARGE SCALE GENOMIC DNA]</scope>
    <source>
        <strain evidence="8 9">LMG 7974</strain>
    </source>
</reference>
<feature type="coiled-coil region" evidence="4">
    <location>
        <begin position="252"/>
        <end position="286"/>
    </location>
</feature>
<keyword evidence="9" id="KW-1185">Reference proteome</keyword>
<evidence type="ECO:0008006" key="10">
    <source>
        <dbReference type="Google" id="ProtNLM"/>
    </source>
</evidence>
<dbReference type="InterPro" id="IPR003660">
    <property type="entry name" value="HAMP_dom"/>
</dbReference>
<evidence type="ECO:0000256" key="5">
    <source>
        <dbReference type="SAM" id="Phobius"/>
    </source>
</evidence>
<dbReference type="EMBL" id="CAJHOF010000002">
    <property type="protein sequence ID" value="CAD7287413.1"/>
    <property type="molecule type" value="Genomic_DNA"/>
</dbReference>
<dbReference type="PANTHER" id="PTHR32089:SF114">
    <property type="entry name" value="METHYL-ACCEPTING CHEMOTAXIS PROTEIN MCPB"/>
    <property type="match status" value="1"/>
</dbReference>
<dbReference type="Proteomes" id="UP000789803">
    <property type="component" value="Unassembled WGS sequence"/>
</dbReference>
<dbReference type="Pfam" id="PF00672">
    <property type="entry name" value="HAMP"/>
    <property type="match status" value="1"/>
</dbReference>
<evidence type="ECO:0000256" key="2">
    <source>
        <dbReference type="ARBA" id="ARBA00029447"/>
    </source>
</evidence>
<protein>
    <recommendedName>
        <fullName evidence="10">Methyl-accepting chemotaxis protein</fullName>
    </recommendedName>
</protein>
<evidence type="ECO:0000256" key="4">
    <source>
        <dbReference type="SAM" id="Coils"/>
    </source>
</evidence>
<evidence type="ECO:0000256" key="3">
    <source>
        <dbReference type="PROSITE-ProRule" id="PRU00284"/>
    </source>
</evidence>
<evidence type="ECO:0000256" key="1">
    <source>
        <dbReference type="ARBA" id="ARBA00023224"/>
    </source>
</evidence>
<feature type="domain" description="Methyl-accepting transducer" evidence="6">
    <location>
        <begin position="251"/>
        <end position="417"/>
    </location>
</feature>
<dbReference type="SMART" id="SM00304">
    <property type="entry name" value="HAMP"/>
    <property type="match status" value="1"/>
</dbReference>
<keyword evidence="1 3" id="KW-0807">Transducer</keyword>
<dbReference type="PROSITE" id="PS50885">
    <property type="entry name" value="HAMP"/>
    <property type="match status" value="1"/>
</dbReference>
<dbReference type="Gene3D" id="3.30.450.290">
    <property type="match status" value="1"/>
</dbReference>
<feature type="domain" description="HAMP" evidence="7">
    <location>
        <begin position="199"/>
        <end position="253"/>
    </location>
</feature>
<sequence length="530" mass="58644">MKNLSISKKIILSVVSLLFVSFVLLEIIIVNEIKKSSNNIATNSLEMLSESVFYSLRSAMNLGDAEAIRSSLELNSKIKNISELKVYKSNSVAELFGLERVRVSDDEIRQQFITPGSKRLEVYKNDEHFVRLIKPLMADSECLACHVNESENNVLGVMDMSYSLKDIDNDIKSQSYTLIALFVVSLVLTLIVIIFTLRSVVIKPIEELRYTTKDLADGEGDLRARIKVKSSDEIGKVGYNVNTFIQKIEHTIQNVTTSSENISNQINTLRNNSSRLAKSSQNAKEQAELSHKLTKDVGDDFTFAKQMANNAVSLSQESNASLDDVLNTLKNVVDSINKASQNEEALAIKTQEVAMQSENISKILGIIDDIADQTNLLALNAAIEAARAGEYGRGFAVVAEEVRKLAEQTSSQLTDIQINSKNIIYGVSDLNTSLKQNASDISLINKRANELMDMAYHSKQSTSSSINIIKDVENKTQTSLTNVSNLLNESEKSLKIADDNEKISKELLQVASVLDEISAALKNDLSKFKV</sequence>
<keyword evidence="5" id="KW-1133">Transmembrane helix</keyword>
<gene>
    <name evidence="8" type="ORF">LMG7974_00292</name>
</gene>
<keyword evidence="5" id="KW-0812">Transmembrane</keyword>
<evidence type="ECO:0000313" key="8">
    <source>
        <dbReference type="EMBL" id="CAD7287413.1"/>
    </source>
</evidence>
<comment type="similarity">
    <text evidence="2">Belongs to the methyl-accepting chemotaxis (MCP) protein family.</text>
</comment>
<keyword evidence="5" id="KW-0472">Membrane</keyword>
<name>A0ABN7K4F7_9BACT</name>
<proteinExistence type="inferred from homology"/>
<dbReference type="PANTHER" id="PTHR32089">
    <property type="entry name" value="METHYL-ACCEPTING CHEMOTAXIS PROTEIN MCPB"/>
    <property type="match status" value="1"/>
</dbReference>
<dbReference type="CDD" id="cd06225">
    <property type="entry name" value="HAMP"/>
    <property type="match status" value="1"/>
</dbReference>
<dbReference type="Pfam" id="PF00015">
    <property type="entry name" value="MCPsignal"/>
    <property type="match status" value="1"/>
</dbReference>
<dbReference type="Gene3D" id="1.10.287.950">
    <property type="entry name" value="Methyl-accepting chemotaxis protein"/>
    <property type="match status" value="1"/>
</dbReference>
<organism evidence="8 9">
    <name type="scientific">Campylobacter majalis</name>
    <dbReference type="NCBI Taxonomy" id="2790656"/>
    <lineage>
        <taxon>Bacteria</taxon>
        <taxon>Pseudomonadati</taxon>
        <taxon>Campylobacterota</taxon>
        <taxon>Epsilonproteobacteria</taxon>
        <taxon>Campylobacterales</taxon>
        <taxon>Campylobacteraceae</taxon>
        <taxon>Campylobacter</taxon>
    </lineage>
</organism>
<dbReference type="InterPro" id="IPR004089">
    <property type="entry name" value="MCPsignal_dom"/>
</dbReference>
<dbReference type="PROSITE" id="PS50111">
    <property type="entry name" value="CHEMOTAXIS_TRANSDUC_2"/>
    <property type="match status" value="1"/>
</dbReference>
<accession>A0ABN7K4F7</accession>
<evidence type="ECO:0000259" key="7">
    <source>
        <dbReference type="PROSITE" id="PS50885"/>
    </source>
</evidence>
<evidence type="ECO:0000313" key="9">
    <source>
        <dbReference type="Proteomes" id="UP000789803"/>
    </source>
</evidence>
<keyword evidence="4" id="KW-0175">Coiled coil</keyword>
<dbReference type="SUPFAM" id="SSF58104">
    <property type="entry name" value="Methyl-accepting chemotaxis protein (MCP) signaling domain"/>
    <property type="match status" value="1"/>
</dbReference>
<feature type="transmembrane region" description="Helical" evidence="5">
    <location>
        <begin position="176"/>
        <end position="197"/>
    </location>
</feature>